<accession>A0ABX1W3E9</accession>
<name>A0ABX1W3E9_9SPHI</name>
<keyword evidence="2" id="KW-1185">Reference proteome</keyword>
<sequence>MKNKLPFLFIAGLILINLLSNSCKKDKQNNIETLFSSGSWQLASVRYTISVGDTIKLDTTLNTTCDTTQVFTFKEDKTCTYTNFNCVHQPTASGHWALAENNLFLNSDIVCKDTSVVGSSKPFANAQIYNIGQYSLVLLTGDIQNYTINTKRKVIRYGFVRQKAAAQ</sequence>
<evidence type="ECO:0000313" key="2">
    <source>
        <dbReference type="Proteomes" id="UP000566071"/>
    </source>
</evidence>
<evidence type="ECO:0000313" key="1">
    <source>
        <dbReference type="EMBL" id="NNU34749.1"/>
    </source>
</evidence>
<dbReference type="RefSeq" id="WP_175270422.1">
    <property type="nucleotide sequence ID" value="NZ_JABFCR010000067.1"/>
</dbReference>
<proteinExistence type="predicted"/>
<dbReference type="Proteomes" id="UP000566071">
    <property type="component" value="Unassembled WGS sequence"/>
</dbReference>
<comment type="caution">
    <text evidence="1">The sequence shown here is derived from an EMBL/GenBank/DDBJ whole genome shotgun (WGS) entry which is preliminary data.</text>
</comment>
<evidence type="ECO:0008006" key="3">
    <source>
        <dbReference type="Google" id="ProtNLM"/>
    </source>
</evidence>
<gene>
    <name evidence="1" type="ORF">HK413_13040</name>
</gene>
<reference evidence="1 2" key="1">
    <citation type="submission" date="2020-05" db="EMBL/GenBank/DDBJ databases">
        <authorList>
            <person name="Khan S.A."/>
            <person name="Jeon C.O."/>
            <person name="Chun B.H."/>
        </authorList>
    </citation>
    <scope>NUCLEOTIDE SEQUENCE [LARGE SCALE GENOMIC DNA]</scope>
    <source>
        <strain evidence="1 2">S1162</strain>
    </source>
</reference>
<dbReference type="EMBL" id="JABFCR010000067">
    <property type="protein sequence ID" value="NNU34749.1"/>
    <property type="molecule type" value="Genomic_DNA"/>
</dbReference>
<protein>
    <recommendedName>
        <fullName evidence="3">Lipocalin-like domain-containing protein</fullName>
    </recommendedName>
</protein>
<organism evidence="1 2">
    <name type="scientific">Mucilaginibacter humi</name>
    <dbReference type="NCBI Taxonomy" id="2732510"/>
    <lineage>
        <taxon>Bacteria</taxon>
        <taxon>Pseudomonadati</taxon>
        <taxon>Bacteroidota</taxon>
        <taxon>Sphingobacteriia</taxon>
        <taxon>Sphingobacteriales</taxon>
        <taxon>Sphingobacteriaceae</taxon>
        <taxon>Mucilaginibacter</taxon>
    </lineage>
</organism>